<comment type="caution">
    <text evidence="1">The sequence shown here is derived from an EMBL/GenBank/DDBJ whole genome shotgun (WGS) entry which is preliminary data.</text>
</comment>
<reference evidence="2" key="1">
    <citation type="journal article" date="2014" name="Stand. Genomic Sci.">
        <title>Genome sequence of the exopolysaccharide-producing Salipiger mucosus type strain (DSM 16094(T)), a moderately halophilic member of the Roseobacter clade.</title>
        <authorList>
            <person name="Riedel T."/>
            <person name="Spring S."/>
            <person name="Fiebig A."/>
            <person name="Petersen J."/>
            <person name="Kyrpides N.C."/>
            <person name="Goker M."/>
            <person name="Klenk H.P."/>
        </authorList>
    </citation>
    <scope>NUCLEOTIDE SEQUENCE [LARGE SCALE GENOMIC DNA]</scope>
    <source>
        <strain evidence="2">DSM 16094</strain>
    </source>
</reference>
<dbReference type="InterPro" id="IPR018247">
    <property type="entry name" value="EF_Hand_1_Ca_BS"/>
</dbReference>
<sequence length="534" mass="57607">MSTSGSREITLGVDPKVQIRIVEDAGNLAISVLSQDPDVTDIDGIFFNLIDGSQAAELTIYPFVNDELVTGFDALPGSLNTLSNGATLNDSFDVRVELGQVPSSTAGDVDSGDFTFWIDSGAPLTIADLDLSSFTAVVNSDDGTGQVLQAGETGRTAAETVVAVDETFNCVWDPDDLDSIAHDGRWDIRYGHLHTDGDSDGVLQFAPVETDGPVAISFEINADDPRQFEADGHAADKLSLQVRLDDGEWQTLDTFVVDEHAGVFVGSETGQTFGAHATTLSYSGGALDGASESAEFRFVSDISSSCEDIYIDNVTILATEETEATQTADEVVQAEDFDHVWWAAQSDAVEGWTHWDIRDDALHTDGDDDGRVTFEEVETDGAVKFSFDARTDDARDFEREGWGADSFRIEVQVDDGEWATLDEFRVNDEGTALVGSETGQQFGDSGNSLSYSGGILDTASDSVQFRFVSDISSSSEDIYIDNLAVTVLGEPAEEVTSEGSQYDIFFDSLLTEEIESDEAAEVEPETPELEEVWA</sequence>
<dbReference type="HOGENOM" id="CLU_509851_0_0_5"/>
<gene>
    <name evidence="1" type="ORF">Salmuc_03996</name>
</gene>
<keyword evidence="2" id="KW-1185">Reference proteome</keyword>
<evidence type="ECO:0000313" key="1">
    <source>
        <dbReference type="EMBL" id="EPX78380.1"/>
    </source>
</evidence>
<name>S9RJS9_9RHOB</name>
<organism evidence="1 2">
    <name type="scientific">Salipiger mucosus DSM 16094</name>
    <dbReference type="NCBI Taxonomy" id="1123237"/>
    <lineage>
        <taxon>Bacteria</taxon>
        <taxon>Pseudomonadati</taxon>
        <taxon>Pseudomonadota</taxon>
        <taxon>Alphaproteobacteria</taxon>
        <taxon>Rhodobacterales</taxon>
        <taxon>Roseobacteraceae</taxon>
        <taxon>Salipiger</taxon>
    </lineage>
</organism>
<protein>
    <submittedName>
        <fullName evidence="1">Uncharacterized protein</fullName>
    </submittedName>
</protein>
<dbReference type="EMBL" id="APVH01000040">
    <property type="protein sequence ID" value="EPX78380.1"/>
    <property type="molecule type" value="Genomic_DNA"/>
</dbReference>
<dbReference type="RefSeq" id="WP_020041452.1">
    <property type="nucleotide sequence ID" value="NZ_KE557280.1"/>
</dbReference>
<dbReference type="AlphaFoldDB" id="S9RJS9"/>
<dbReference type="PROSITE" id="PS00018">
    <property type="entry name" value="EF_HAND_1"/>
    <property type="match status" value="1"/>
</dbReference>
<dbReference type="eggNOG" id="ENOG502ZAP5">
    <property type="taxonomic scope" value="Bacteria"/>
</dbReference>
<dbReference type="STRING" id="1123237.Salmuc_03996"/>
<proteinExistence type="predicted"/>
<accession>S9RJS9</accession>
<evidence type="ECO:0000313" key="2">
    <source>
        <dbReference type="Proteomes" id="UP000015347"/>
    </source>
</evidence>
<dbReference type="OrthoDB" id="7667870at2"/>
<dbReference type="Proteomes" id="UP000015347">
    <property type="component" value="Unassembled WGS sequence"/>
</dbReference>